<accession>A0A0K9H117</accession>
<dbReference type="Pfam" id="PF13798">
    <property type="entry name" value="PCYCGC"/>
    <property type="match status" value="1"/>
</dbReference>
<organism evidence="1 2">
    <name type="scientific">Peribacillus loiseleuriae</name>
    <dbReference type="NCBI Taxonomy" id="1679170"/>
    <lineage>
        <taxon>Bacteria</taxon>
        <taxon>Bacillati</taxon>
        <taxon>Bacillota</taxon>
        <taxon>Bacilli</taxon>
        <taxon>Bacillales</taxon>
        <taxon>Bacillaceae</taxon>
        <taxon>Peribacillus</taxon>
    </lineage>
</organism>
<dbReference type="EMBL" id="LFZW01000001">
    <property type="protein sequence ID" value="KMY52232.1"/>
    <property type="molecule type" value="Genomic_DNA"/>
</dbReference>
<dbReference type="AlphaFoldDB" id="A0A0K9H117"/>
<evidence type="ECO:0000313" key="1">
    <source>
        <dbReference type="EMBL" id="KMY52232.1"/>
    </source>
</evidence>
<dbReference type="PATRIC" id="fig|1679170.3.peg.1051"/>
<name>A0A0K9H117_9BACI</name>
<gene>
    <name evidence="1" type="ORF">AC625_04945</name>
</gene>
<dbReference type="STRING" id="1679170.AC625_04945"/>
<proteinExistence type="predicted"/>
<comment type="caution">
    <text evidence="1">The sequence shown here is derived from an EMBL/GenBank/DDBJ whole genome shotgun (WGS) entry which is preliminary data.</text>
</comment>
<dbReference type="InterPro" id="IPR025673">
    <property type="entry name" value="PCYCGC"/>
</dbReference>
<evidence type="ECO:0000313" key="2">
    <source>
        <dbReference type="Proteomes" id="UP000037146"/>
    </source>
</evidence>
<dbReference type="Proteomes" id="UP000037146">
    <property type="component" value="Unassembled WGS sequence"/>
</dbReference>
<protein>
    <submittedName>
        <fullName evidence="1">Uncharacterized protein</fullName>
    </submittedName>
</protein>
<keyword evidence="2" id="KW-1185">Reference proteome</keyword>
<sequence length="161" mass="17789">MIVICVLLGVVSACSNTTAEKQKSEKEEVHTEHTEHAISDIREETSSVDVLPKFMNGKSEDMKLIYTAAANHKDLLEKIPCYCGCGEAANHKNNYDCFIYENKSNGVVIWDDHGTKCGVCLEIAAQSVIDYNEGKSIEAIRKDIDAKYENGYAKPTPTPEA</sequence>
<reference evidence="2" key="1">
    <citation type="submission" date="2015-07" db="EMBL/GenBank/DDBJ databases">
        <title>Genome sequencing project for genomic taxonomy and phylogenomics of Bacillus-like bacteria.</title>
        <authorList>
            <person name="Liu B."/>
            <person name="Wang J."/>
            <person name="Zhu Y."/>
            <person name="Liu G."/>
            <person name="Chen Q."/>
            <person name="Chen Z."/>
            <person name="Lan J."/>
            <person name="Che J."/>
            <person name="Ge C."/>
            <person name="Shi H."/>
            <person name="Pan Z."/>
            <person name="Liu X."/>
        </authorList>
    </citation>
    <scope>NUCLEOTIDE SEQUENCE [LARGE SCALE GENOMIC DNA]</scope>
    <source>
        <strain evidence="2">FJAT-27997</strain>
    </source>
</reference>